<dbReference type="KEGG" id="dsc:ABOD76_08180"/>
<protein>
    <recommendedName>
        <fullName evidence="3">Glutamine--fructose-6-phosphate aminotransferase [isomerizing]</fullName>
        <ecNumber evidence="2">2.6.1.16</ecNumber>
    </recommendedName>
</protein>
<dbReference type="InterPro" id="IPR001347">
    <property type="entry name" value="SIS_dom"/>
</dbReference>
<evidence type="ECO:0000313" key="5">
    <source>
        <dbReference type="EMBL" id="XBV86274.1"/>
    </source>
</evidence>
<dbReference type="EMBL" id="CP158299">
    <property type="protein sequence ID" value="XBV86274.1"/>
    <property type="molecule type" value="Genomic_DNA"/>
</dbReference>
<gene>
    <name evidence="5" type="ORF">ABOD76_08180</name>
</gene>
<dbReference type="Gene3D" id="3.40.50.10490">
    <property type="entry name" value="Glucose-6-phosphate isomerase like protein, domain 1"/>
    <property type="match status" value="2"/>
</dbReference>
<sequence>MTDLTSSPTGLELIRREQARQAQDAQTTWSDPAQREGAERIAARLRQPGASLLLLGMGASHHANAAALAAYRALGLLTVAVSLDEALSMPLPPDPQRVTLLVSQSGESGELHSYLEAAGPDRAGVFGLTLNPQGQLARQVPGLIAAGGAEQGFAATRSYLLTLVLHGLILRAWGSATLPLPDLSAPPVGLEAFRSVQAMVFAGSGGLAGLAAMAALGTIELGRFPALHYDLGQLRHGPLELLGPGLGVMLLRAAEESAHQRQTAELILQAAQQAGSPVLSLTAPASDAAWPGQLGSLLPLSVSVQQVVIDLAGQRVERVGEPVRSAKVTR</sequence>
<dbReference type="GO" id="GO:0006047">
    <property type="term" value="P:UDP-N-acetylglucosamine metabolic process"/>
    <property type="evidence" value="ECO:0007669"/>
    <property type="project" value="TreeGrafter"/>
</dbReference>
<evidence type="ECO:0000256" key="1">
    <source>
        <dbReference type="ARBA" id="ARBA00001031"/>
    </source>
</evidence>
<dbReference type="PANTHER" id="PTHR10937">
    <property type="entry name" value="GLUCOSAMINE--FRUCTOSE-6-PHOSPHATE AMINOTRANSFERASE, ISOMERIZING"/>
    <property type="match status" value="1"/>
</dbReference>
<evidence type="ECO:0000256" key="3">
    <source>
        <dbReference type="ARBA" id="ARBA00016090"/>
    </source>
</evidence>
<dbReference type="SUPFAM" id="SSF53697">
    <property type="entry name" value="SIS domain"/>
    <property type="match status" value="1"/>
</dbReference>
<dbReference type="AlphaFoldDB" id="A0AAU7UCS0"/>
<dbReference type="GO" id="GO:0006002">
    <property type="term" value="P:fructose 6-phosphate metabolic process"/>
    <property type="evidence" value="ECO:0007669"/>
    <property type="project" value="TreeGrafter"/>
</dbReference>
<dbReference type="GO" id="GO:0004360">
    <property type="term" value="F:glutamine-fructose-6-phosphate transaminase (isomerizing) activity"/>
    <property type="evidence" value="ECO:0007669"/>
    <property type="project" value="UniProtKB-EC"/>
</dbReference>
<accession>A0AAU7UCS0</accession>
<feature type="domain" description="SIS" evidence="4">
    <location>
        <begin position="41"/>
        <end position="178"/>
    </location>
</feature>
<name>A0AAU7UCS0_9DEIO</name>
<reference evidence="5" key="1">
    <citation type="submission" date="2024-06" db="EMBL/GenBank/DDBJ databases">
        <title>Draft Genome Sequence of Deinococcus sonorensis Type Strain KR-87, a Biofilm Producing Representative of the Genus Deinococcus.</title>
        <authorList>
            <person name="Boren L.S."/>
            <person name="Grosso R.A."/>
            <person name="Hugenberg-Cox A.N."/>
            <person name="Hill J.T.E."/>
            <person name="Albert C.M."/>
            <person name="Tuohy J.M."/>
        </authorList>
    </citation>
    <scope>NUCLEOTIDE SEQUENCE</scope>
    <source>
        <strain evidence="5">KR-87</strain>
    </source>
</reference>
<dbReference type="PROSITE" id="PS51464">
    <property type="entry name" value="SIS"/>
    <property type="match status" value="1"/>
</dbReference>
<keyword evidence="5" id="KW-0413">Isomerase</keyword>
<dbReference type="PANTHER" id="PTHR10937:SF0">
    <property type="entry name" value="GLUTAMINE--FRUCTOSE-6-PHOSPHATE TRANSAMINASE (ISOMERIZING)"/>
    <property type="match status" value="1"/>
</dbReference>
<dbReference type="RefSeq" id="WP_350244338.1">
    <property type="nucleotide sequence ID" value="NZ_CP158299.1"/>
</dbReference>
<organism evidence="5">
    <name type="scientific">Deinococcus sonorensis KR-87</name>
    <dbReference type="NCBI Taxonomy" id="694439"/>
    <lineage>
        <taxon>Bacteria</taxon>
        <taxon>Thermotogati</taxon>
        <taxon>Deinococcota</taxon>
        <taxon>Deinococci</taxon>
        <taxon>Deinococcales</taxon>
        <taxon>Deinococcaceae</taxon>
        <taxon>Deinococcus</taxon>
    </lineage>
</organism>
<dbReference type="GO" id="GO:0016853">
    <property type="term" value="F:isomerase activity"/>
    <property type="evidence" value="ECO:0007669"/>
    <property type="project" value="UniProtKB-KW"/>
</dbReference>
<dbReference type="GO" id="GO:0006487">
    <property type="term" value="P:protein N-linked glycosylation"/>
    <property type="evidence" value="ECO:0007669"/>
    <property type="project" value="TreeGrafter"/>
</dbReference>
<dbReference type="GO" id="GO:0097367">
    <property type="term" value="F:carbohydrate derivative binding"/>
    <property type="evidence" value="ECO:0007669"/>
    <property type="project" value="InterPro"/>
</dbReference>
<evidence type="ECO:0000259" key="4">
    <source>
        <dbReference type="PROSITE" id="PS51464"/>
    </source>
</evidence>
<dbReference type="InterPro" id="IPR046348">
    <property type="entry name" value="SIS_dom_sf"/>
</dbReference>
<evidence type="ECO:0000256" key="2">
    <source>
        <dbReference type="ARBA" id="ARBA00012916"/>
    </source>
</evidence>
<proteinExistence type="predicted"/>
<dbReference type="EC" id="2.6.1.16" evidence="2"/>
<comment type="catalytic activity">
    <reaction evidence="1">
        <text>D-fructose 6-phosphate + L-glutamine = D-glucosamine 6-phosphate + L-glutamate</text>
        <dbReference type="Rhea" id="RHEA:13237"/>
        <dbReference type="ChEBI" id="CHEBI:29985"/>
        <dbReference type="ChEBI" id="CHEBI:58359"/>
        <dbReference type="ChEBI" id="CHEBI:58725"/>
        <dbReference type="ChEBI" id="CHEBI:61527"/>
        <dbReference type="EC" id="2.6.1.16"/>
    </reaction>
</comment>